<protein>
    <submittedName>
        <fullName evidence="2">Uncharacterized protein</fullName>
    </submittedName>
</protein>
<name>A0AB94IL38_9BACI</name>
<feature type="transmembrane region" description="Helical" evidence="1">
    <location>
        <begin position="6"/>
        <end position="24"/>
    </location>
</feature>
<dbReference type="EMBL" id="ALAN01000086">
    <property type="protein sequence ID" value="ETI67764.1"/>
    <property type="molecule type" value="Genomic_DNA"/>
</dbReference>
<sequence length="143" mass="16969">MEEYGTLFILCIFFIVWTPIYYFRHIRKRGIKFHKSFDSIVAACIFLFFIGSFTYLLQDITSVLKQRTMVYKGRCEVEEYNTAKNSGIAVLFEDKYINFNRFKGEVKDGQYDCRVEYYPKTEIGYSLELYESNNGSLVKEIKN</sequence>
<evidence type="ECO:0000256" key="1">
    <source>
        <dbReference type="SAM" id="Phobius"/>
    </source>
</evidence>
<accession>A0AB94IL38</accession>
<dbReference type="AlphaFoldDB" id="A0AB94IL38"/>
<gene>
    <name evidence="2" type="ORF">BAVI_15992</name>
</gene>
<dbReference type="Proteomes" id="UP000018877">
    <property type="component" value="Unassembled WGS sequence"/>
</dbReference>
<keyword evidence="1" id="KW-0812">Transmembrane</keyword>
<proteinExistence type="predicted"/>
<keyword evidence="3" id="KW-1185">Reference proteome</keyword>
<feature type="transmembrane region" description="Helical" evidence="1">
    <location>
        <begin position="36"/>
        <end position="57"/>
    </location>
</feature>
<evidence type="ECO:0000313" key="2">
    <source>
        <dbReference type="EMBL" id="ETI67764.1"/>
    </source>
</evidence>
<evidence type="ECO:0000313" key="3">
    <source>
        <dbReference type="Proteomes" id="UP000018877"/>
    </source>
</evidence>
<organism evidence="2 3">
    <name type="scientific">Neobacillus vireti LMG 21834</name>
    <dbReference type="NCBI Taxonomy" id="1131730"/>
    <lineage>
        <taxon>Bacteria</taxon>
        <taxon>Bacillati</taxon>
        <taxon>Bacillota</taxon>
        <taxon>Bacilli</taxon>
        <taxon>Bacillales</taxon>
        <taxon>Bacillaceae</taxon>
        <taxon>Neobacillus</taxon>
    </lineage>
</organism>
<keyword evidence="1" id="KW-0472">Membrane</keyword>
<reference evidence="2 3" key="1">
    <citation type="journal article" date="2014" name="Environ. Microbiol.">
        <title>The nitrate-ammonifying and nosZ-carrying bacterium Bacillus vireti is a potent source and sink for nitric and nitrous oxide under high nitrate conditions.</title>
        <authorList>
            <person name="Mania D."/>
            <person name="Heylen K."/>
            <person name="van Spanning R.J."/>
            <person name="Frostegard A."/>
        </authorList>
    </citation>
    <scope>NUCLEOTIDE SEQUENCE [LARGE SCALE GENOMIC DNA]</scope>
    <source>
        <strain evidence="2 3">LMG 21834</strain>
    </source>
</reference>
<keyword evidence="1" id="KW-1133">Transmembrane helix</keyword>
<comment type="caution">
    <text evidence="2">The sequence shown here is derived from an EMBL/GenBank/DDBJ whole genome shotgun (WGS) entry which is preliminary data.</text>
</comment>
<dbReference type="RefSeq" id="WP_024029377.1">
    <property type="nucleotide sequence ID" value="NZ_ALAN01000086.1"/>
</dbReference>